<sequence length="397" mass="43683">MYEYIKSEVEKAVPEAINKRHIIHRNPELSFHEFNTSSLVCETLSELGIEFQSGLAGTGVLGIINGLKHEDNSKTVLIRADIDALPVNEDSGLPFSSEKENVMHACGHDIHTSILLCCAQVLNNLKDKFSGCVKLMFQPGEETSGGAKPMIDSGILENPKVNSCVALHIEPSLNVGQVRFKPGAAYACPDEFSIKILGKGGHAADPHKCIDPILISSEIVCALQTIPSRIINPLNPVVVSVCSINGGSTYNVIPDSVHIKGTARSFSDYDRDLLEEKIGLTVKQICELYGAEFEYKFDRLFPPLINDKNTIEQLKKSAEKYLEPENIFFGGYPTMGGEDFSYLTRAVNDSALFWLGCTEEKAAQYPLHNCRLAASDSCIKYGAEILVDYVTQYLNEN</sequence>
<feature type="binding site" evidence="2">
    <location>
        <position position="108"/>
    </location>
    <ligand>
        <name>Mn(2+)</name>
        <dbReference type="ChEBI" id="CHEBI:29035"/>
        <label>2</label>
    </ligand>
</feature>
<dbReference type="OrthoDB" id="9776731at2"/>
<dbReference type="EC" id="3.5.1.47" evidence="4"/>
<proteinExistence type="predicted"/>
<dbReference type="Proteomes" id="UP000235589">
    <property type="component" value="Chromosome"/>
</dbReference>
<dbReference type="SUPFAM" id="SSF53187">
    <property type="entry name" value="Zn-dependent exopeptidases"/>
    <property type="match status" value="1"/>
</dbReference>
<dbReference type="SUPFAM" id="SSF55031">
    <property type="entry name" value="Bacterial exopeptidase dimerisation domain"/>
    <property type="match status" value="1"/>
</dbReference>
<feature type="binding site" evidence="2">
    <location>
        <position position="142"/>
    </location>
    <ligand>
        <name>Mn(2+)</name>
        <dbReference type="ChEBI" id="CHEBI:29035"/>
        <label>2</label>
    </ligand>
</feature>
<gene>
    <name evidence="4" type="ORF">B9O19_00374</name>
</gene>
<dbReference type="GO" id="GO:0046872">
    <property type="term" value="F:metal ion binding"/>
    <property type="evidence" value="ECO:0007669"/>
    <property type="project" value="UniProtKB-KW"/>
</dbReference>
<dbReference type="KEGG" id="mpec:B9O19_00374"/>
<keyword evidence="5" id="KW-1185">Reference proteome</keyword>
<dbReference type="PIRSF" id="PIRSF005962">
    <property type="entry name" value="Pept_M20D_amidohydro"/>
    <property type="match status" value="1"/>
</dbReference>
<keyword evidence="2" id="KW-0479">Metal-binding</keyword>
<reference evidence="4 5" key="1">
    <citation type="submission" date="2017-04" db="EMBL/GenBank/DDBJ databases">
        <title>Monoglobus pectinilyticus 14 draft genome.</title>
        <authorList>
            <person name="Kim C."/>
            <person name="Rosendale D.I."/>
            <person name="Kelly W.J."/>
            <person name="Tannock G.W."/>
            <person name="Patchett M.L."/>
            <person name="Jordens J.Z."/>
        </authorList>
    </citation>
    <scope>NUCLEOTIDE SEQUENCE [LARGE SCALE GENOMIC DNA]</scope>
    <source>
        <strain evidence="4 5">14</strain>
    </source>
</reference>
<dbReference type="Gene3D" id="3.40.630.10">
    <property type="entry name" value="Zn peptidases"/>
    <property type="match status" value="1"/>
</dbReference>
<dbReference type="NCBIfam" id="TIGR01891">
    <property type="entry name" value="amidohydrolases"/>
    <property type="match status" value="1"/>
</dbReference>
<dbReference type="GeneID" id="98061802"/>
<evidence type="ECO:0000313" key="5">
    <source>
        <dbReference type="Proteomes" id="UP000235589"/>
    </source>
</evidence>
<name>A0A2K9P1U7_9FIRM</name>
<keyword evidence="2" id="KW-0464">Manganese</keyword>
<organism evidence="4 5">
    <name type="scientific">Monoglobus pectinilyticus</name>
    <dbReference type="NCBI Taxonomy" id="1981510"/>
    <lineage>
        <taxon>Bacteria</taxon>
        <taxon>Bacillati</taxon>
        <taxon>Bacillota</taxon>
        <taxon>Clostridia</taxon>
        <taxon>Monoglobales</taxon>
        <taxon>Monoglobaceae</taxon>
        <taxon>Monoglobus</taxon>
    </lineage>
</organism>
<dbReference type="AlphaFoldDB" id="A0A2K9P1U7"/>
<dbReference type="InterPro" id="IPR036264">
    <property type="entry name" value="Bact_exopeptidase_dim_dom"/>
</dbReference>
<dbReference type="PANTHER" id="PTHR11014:SF63">
    <property type="entry name" value="METALLOPEPTIDASE, PUTATIVE (AFU_ORTHOLOGUE AFUA_6G09600)-RELATED"/>
    <property type="match status" value="1"/>
</dbReference>
<feature type="domain" description="Peptidase M20 dimerisation" evidence="3">
    <location>
        <begin position="192"/>
        <end position="278"/>
    </location>
</feature>
<dbReference type="GO" id="GO:0050118">
    <property type="term" value="F:N-acetyldiaminopimelate deacetylase activity"/>
    <property type="evidence" value="ECO:0007669"/>
    <property type="project" value="UniProtKB-EC"/>
</dbReference>
<feature type="binding site" evidence="2">
    <location>
        <position position="368"/>
    </location>
    <ligand>
        <name>Mn(2+)</name>
        <dbReference type="ChEBI" id="CHEBI:29035"/>
        <label>2</label>
    </ligand>
</feature>
<protein>
    <submittedName>
        <fullName evidence="4">Amidohydrolase</fullName>
        <ecNumber evidence="4">3.5.1.47</ecNumber>
    </submittedName>
</protein>
<comment type="cofactor">
    <cofactor evidence="2">
        <name>Mn(2+)</name>
        <dbReference type="ChEBI" id="CHEBI:29035"/>
    </cofactor>
    <text evidence="2">The Mn(2+) ion enhances activity.</text>
</comment>
<evidence type="ECO:0000256" key="2">
    <source>
        <dbReference type="PIRSR" id="PIRSR005962-1"/>
    </source>
</evidence>
<feature type="binding site" evidence="2">
    <location>
        <position position="106"/>
    </location>
    <ligand>
        <name>Mn(2+)</name>
        <dbReference type="ChEBI" id="CHEBI:29035"/>
        <label>2</label>
    </ligand>
</feature>
<dbReference type="InterPro" id="IPR002933">
    <property type="entry name" value="Peptidase_M20"/>
</dbReference>
<evidence type="ECO:0000259" key="3">
    <source>
        <dbReference type="Pfam" id="PF07687"/>
    </source>
</evidence>
<feature type="binding site" evidence="2">
    <location>
        <position position="168"/>
    </location>
    <ligand>
        <name>Mn(2+)</name>
        <dbReference type="ChEBI" id="CHEBI:29035"/>
        <label>2</label>
    </ligand>
</feature>
<dbReference type="PANTHER" id="PTHR11014">
    <property type="entry name" value="PEPTIDASE M20 FAMILY MEMBER"/>
    <property type="match status" value="1"/>
</dbReference>
<dbReference type="Pfam" id="PF01546">
    <property type="entry name" value="Peptidase_M20"/>
    <property type="match status" value="1"/>
</dbReference>
<keyword evidence="1 4" id="KW-0378">Hydrolase</keyword>
<dbReference type="GO" id="GO:0019877">
    <property type="term" value="P:diaminopimelate biosynthetic process"/>
    <property type="evidence" value="ECO:0007669"/>
    <property type="project" value="UniProtKB-ARBA"/>
</dbReference>
<dbReference type="FunFam" id="3.30.70.360:FF:000001">
    <property type="entry name" value="N-acetyldiaminopimelate deacetylase"/>
    <property type="match status" value="1"/>
</dbReference>
<dbReference type="Pfam" id="PF07687">
    <property type="entry name" value="M20_dimer"/>
    <property type="match status" value="1"/>
</dbReference>
<evidence type="ECO:0000256" key="1">
    <source>
        <dbReference type="ARBA" id="ARBA00022801"/>
    </source>
</evidence>
<dbReference type="InterPro" id="IPR017439">
    <property type="entry name" value="Amidohydrolase"/>
</dbReference>
<accession>A0A2K9P1U7</accession>
<dbReference type="EMBL" id="CP020991">
    <property type="protein sequence ID" value="AUO18558.1"/>
    <property type="molecule type" value="Genomic_DNA"/>
</dbReference>
<dbReference type="Gene3D" id="3.30.70.360">
    <property type="match status" value="1"/>
</dbReference>
<dbReference type="CDD" id="cd03886">
    <property type="entry name" value="M20_Acy1"/>
    <property type="match status" value="1"/>
</dbReference>
<evidence type="ECO:0000313" key="4">
    <source>
        <dbReference type="EMBL" id="AUO18558.1"/>
    </source>
</evidence>
<dbReference type="RefSeq" id="WP_102364851.1">
    <property type="nucleotide sequence ID" value="NZ_CP020991.1"/>
</dbReference>
<dbReference type="InterPro" id="IPR011650">
    <property type="entry name" value="Peptidase_M20_dimer"/>
</dbReference>